<protein>
    <submittedName>
        <fullName evidence="1">Uncharacterized protein</fullName>
    </submittedName>
</protein>
<proteinExistence type="predicted"/>
<feature type="non-terminal residue" evidence="1">
    <location>
        <position position="1"/>
    </location>
</feature>
<evidence type="ECO:0000313" key="2">
    <source>
        <dbReference type="Proteomes" id="UP001140978"/>
    </source>
</evidence>
<dbReference type="RefSeq" id="WP_274676332.1">
    <property type="nucleotide sequence ID" value="NZ_JAKNAX010000100.1"/>
</dbReference>
<organism evidence="1 2">
    <name type="scientific">Vibrio aestuarianus</name>
    <dbReference type="NCBI Taxonomy" id="28171"/>
    <lineage>
        <taxon>Bacteria</taxon>
        <taxon>Pseudomonadati</taxon>
        <taxon>Pseudomonadota</taxon>
        <taxon>Gammaproteobacteria</taxon>
        <taxon>Vibrionales</taxon>
        <taxon>Vibrionaceae</taxon>
        <taxon>Vibrio</taxon>
    </lineage>
</organism>
<dbReference type="AlphaFoldDB" id="A0A9X4IYL6"/>
<evidence type="ECO:0000313" key="1">
    <source>
        <dbReference type="EMBL" id="MDE1348283.1"/>
    </source>
</evidence>
<reference evidence="1" key="1">
    <citation type="submission" date="2022-02" db="EMBL/GenBank/DDBJ databases">
        <title>Emergence and expansion in Europe of a Vibrio aestuarianus clonal complex pathogenic for oysters.</title>
        <authorList>
            <person name="Mesnil A."/>
            <person name="Travers M.-A."/>
        </authorList>
    </citation>
    <scope>NUCLEOTIDE SEQUENCE</scope>
    <source>
        <strain evidence="1">19_064_15T1</strain>
    </source>
</reference>
<dbReference type="Proteomes" id="UP001140978">
    <property type="component" value="Unassembled WGS sequence"/>
</dbReference>
<gene>
    <name evidence="1" type="ORF">L9X51_18050</name>
</gene>
<sequence>KSQQYLKRKSKPSYTKASKRKFLGRMKKFIFYKIIDLLAGKFIVQRIKKQALMSLLPVTNLLSSD</sequence>
<name>A0A9X4IYL6_9VIBR</name>
<dbReference type="EMBL" id="JAKNAX010000100">
    <property type="protein sequence ID" value="MDE1348283.1"/>
    <property type="molecule type" value="Genomic_DNA"/>
</dbReference>
<comment type="caution">
    <text evidence="1">The sequence shown here is derived from an EMBL/GenBank/DDBJ whole genome shotgun (WGS) entry which is preliminary data.</text>
</comment>
<accession>A0A9X4IYL6</accession>